<dbReference type="EMBL" id="FOAZ01000010">
    <property type="protein sequence ID" value="SEL59330.1"/>
    <property type="molecule type" value="Genomic_DNA"/>
</dbReference>
<evidence type="ECO:0008006" key="3">
    <source>
        <dbReference type="Google" id="ProtNLM"/>
    </source>
</evidence>
<dbReference type="Proteomes" id="UP000183015">
    <property type="component" value="Unassembled WGS sequence"/>
</dbReference>
<dbReference type="STRING" id="235985.SAMN05414137_110120"/>
<evidence type="ECO:0000313" key="1">
    <source>
        <dbReference type="EMBL" id="SEL59330.1"/>
    </source>
</evidence>
<protein>
    <recommendedName>
        <fullName evidence="3">HNH endonuclease</fullName>
    </recommendedName>
</protein>
<gene>
    <name evidence="1" type="ORF">SAMN05414137_110120</name>
</gene>
<reference evidence="2" key="1">
    <citation type="submission" date="2016-10" db="EMBL/GenBank/DDBJ databases">
        <authorList>
            <person name="Varghese N."/>
        </authorList>
    </citation>
    <scope>NUCLEOTIDE SEQUENCE [LARGE SCALE GENOMIC DNA]</scope>
    <source>
        <strain evidence="2">DSM 45096 / BCRC 16803 / CGMCC 4.1857 / CIP 109030 / JCM 12277 / KCTC 19219 / NBRC 100920 / 33214</strain>
    </source>
</reference>
<accession>A0A1H7RG65</accession>
<dbReference type="Gene3D" id="1.10.30.50">
    <property type="match status" value="1"/>
</dbReference>
<organism evidence="1 2">
    <name type="scientific">Streptacidiphilus jiangxiensis</name>
    <dbReference type="NCBI Taxonomy" id="235985"/>
    <lineage>
        <taxon>Bacteria</taxon>
        <taxon>Bacillati</taxon>
        <taxon>Actinomycetota</taxon>
        <taxon>Actinomycetes</taxon>
        <taxon>Kitasatosporales</taxon>
        <taxon>Streptomycetaceae</taxon>
        <taxon>Streptacidiphilus</taxon>
    </lineage>
</organism>
<keyword evidence="2" id="KW-1185">Reference proteome</keyword>
<sequence length="284" mass="31529">MWPLSPPVHSARASYETCISLTREMGTQMRRTRLLAAADAVDEAGQQFRTAATDQTLHILIPEMFQIPGVGEEEKAVNWIYQNGMVNGPGRPIYDELMSAPEHERCPLCGHGTVSQLDHFMPKSSYPALCVDPLNLIPACSDCNKAKADKRASAIEDLPLHPYLDHVDGQEWLAANVVHEDRSVRLEFFVSPPPHWDRVLAARARNHFKLFGLRRTYALQANRFIGEIRGQLPDLLISGGADAVRAHLLAGATSSLSKRPNSWMGVTYRSLANDARFCRGAFGD</sequence>
<dbReference type="AlphaFoldDB" id="A0A1H7RG65"/>
<evidence type="ECO:0000313" key="2">
    <source>
        <dbReference type="Proteomes" id="UP000183015"/>
    </source>
</evidence>
<proteinExistence type="predicted"/>
<name>A0A1H7RG65_STRJI</name>